<evidence type="ECO:0000313" key="2">
    <source>
        <dbReference type="Proteomes" id="UP000270094"/>
    </source>
</evidence>
<reference evidence="1 2" key="1">
    <citation type="submission" date="2018-11" db="EMBL/GenBank/DDBJ databases">
        <authorList>
            <consortium name="Pathogen Informatics"/>
        </authorList>
    </citation>
    <scope>NUCLEOTIDE SEQUENCE [LARGE SCALE GENOMIC DNA]</scope>
</reference>
<dbReference type="Proteomes" id="UP000270094">
    <property type="component" value="Unassembled WGS sequence"/>
</dbReference>
<sequence length="150" mass="16963">MTVVFTELYGVKVFTNVGLWPYSDEGSMRIWNGTVRLDATKAAADHTYKVRCSCHKEHLRHFRSTHGTGQVKSGEFKHLSIKVPEPAINTAIMTIWIDDLDTDLNLYMLEGAKELYFGPNETGNDLAEIVLIRLSEKLRSEFGVKNEETG</sequence>
<proteinExistence type="predicted"/>
<name>A0A3P7L987_STRVU</name>
<dbReference type="AlphaFoldDB" id="A0A3P7L987"/>
<protein>
    <submittedName>
        <fullName evidence="1">Uncharacterized protein</fullName>
    </submittedName>
</protein>
<accession>A0A3P7L987</accession>
<evidence type="ECO:0000313" key="1">
    <source>
        <dbReference type="EMBL" id="VDM75708.1"/>
    </source>
</evidence>
<dbReference type="OrthoDB" id="5782729at2759"/>
<organism evidence="1 2">
    <name type="scientific">Strongylus vulgaris</name>
    <name type="common">Blood worm</name>
    <dbReference type="NCBI Taxonomy" id="40348"/>
    <lineage>
        <taxon>Eukaryota</taxon>
        <taxon>Metazoa</taxon>
        <taxon>Ecdysozoa</taxon>
        <taxon>Nematoda</taxon>
        <taxon>Chromadorea</taxon>
        <taxon>Rhabditida</taxon>
        <taxon>Rhabditina</taxon>
        <taxon>Rhabditomorpha</taxon>
        <taxon>Strongyloidea</taxon>
        <taxon>Strongylidae</taxon>
        <taxon>Strongylus</taxon>
    </lineage>
</organism>
<keyword evidence="2" id="KW-1185">Reference proteome</keyword>
<gene>
    <name evidence="1" type="ORF">SVUK_LOCUS10706</name>
</gene>
<dbReference type="EMBL" id="UYYB01095727">
    <property type="protein sequence ID" value="VDM75708.1"/>
    <property type="molecule type" value="Genomic_DNA"/>
</dbReference>